<dbReference type="InterPro" id="IPR036569">
    <property type="entry name" value="RpiB_LacA_LacB_sf"/>
</dbReference>
<dbReference type="NCBIfam" id="TIGR00689">
    <property type="entry name" value="rpiB_lacA_lacB"/>
    <property type="match status" value="1"/>
</dbReference>
<feature type="binding site" evidence="4">
    <location>
        <position position="99"/>
    </location>
    <ligand>
        <name>D-ribulose 5-phosphate</name>
        <dbReference type="ChEBI" id="CHEBI:58121"/>
    </ligand>
</feature>
<feature type="binding site" evidence="4">
    <location>
        <begin position="8"/>
        <end position="9"/>
    </location>
    <ligand>
        <name>D-ribulose 5-phosphate</name>
        <dbReference type="ChEBI" id="CHEBI:58121"/>
    </ligand>
</feature>
<dbReference type="InterPro" id="IPR003500">
    <property type="entry name" value="RpiB_LacA_LacB"/>
</dbReference>
<dbReference type="InParanoid" id="B5YFY9"/>
<reference evidence="5 6" key="2">
    <citation type="journal article" date="2015" name="Genome Announc.">
        <title>Genome Sequence of the Sulfate-Reducing Thermophilic Bacterium Thermodesulfovibrio yellowstonii Strain DSM 11347T (Phylum Nitrospirae).</title>
        <authorList>
            <person name="Bhatnagar S."/>
            <person name="Badger J.H."/>
            <person name="Madupu R."/>
            <person name="Khouri H.M."/>
            <person name="O'Connor E.M."/>
            <person name="Robb F.T."/>
            <person name="Ward N.L."/>
            <person name="Eisen J.A."/>
        </authorList>
    </citation>
    <scope>NUCLEOTIDE SEQUENCE [LARGE SCALE GENOMIC DNA]</scope>
    <source>
        <strain evidence="6">ATCC 51303 / DSM 11347 / YP87</strain>
    </source>
</reference>
<dbReference type="PATRIC" id="fig|289376.4.peg.1348"/>
<accession>B5YFY9</accession>
<dbReference type="SUPFAM" id="SSF89623">
    <property type="entry name" value="Ribose/Galactose isomerase RpiB/AlsB"/>
    <property type="match status" value="1"/>
</dbReference>
<dbReference type="EnsemblBacteria" id="ACI21647">
    <property type="protein sequence ID" value="ACI21647"/>
    <property type="gene ID" value="THEYE_A1386"/>
</dbReference>
<dbReference type="PANTHER" id="PTHR30345:SF0">
    <property type="entry name" value="DNA DAMAGE-REPAIR_TOLERATION PROTEIN DRT102"/>
    <property type="match status" value="1"/>
</dbReference>
<dbReference type="InterPro" id="IPR004785">
    <property type="entry name" value="RpiB"/>
</dbReference>
<dbReference type="Pfam" id="PF02502">
    <property type="entry name" value="LacAB_rpiB"/>
    <property type="match status" value="1"/>
</dbReference>
<dbReference type="Proteomes" id="UP000000718">
    <property type="component" value="Chromosome"/>
</dbReference>
<dbReference type="NCBIfam" id="NF004051">
    <property type="entry name" value="PRK05571.1"/>
    <property type="match status" value="1"/>
</dbReference>
<evidence type="ECO:0000313" key="6">
    <source>
        <dbReference type="Proteomes" id="UP000000718"/>
    </source>
</evidence>
<evidence type="ECO:0000256" key="3">
    <source>
        <dbReference type="PIRSR" id="PIRSR005384-1"/>
    </source>
</evidence>
<organism evidence="5 6">
    <name type="scientific">Thermodesulfovibrio yellowstonii (strain ATCC 51303 / DSM 11347 / YP87)</name>
    <dbReference type="NCBI Taxonomy" id="289376"/>
    <lineage>
        <taxon>Bacteria</taxon>
        <taxon>Pseudomonadati</taxon>
        <taxon>Nitrospirota</taxon>
        <taxon>Thermodesulfovibrionia</taxon>
        <taxon>Thermodesulfovibrionales</taxon>
        <taxon>Thermodesulfovibrionaceae</taxon>
        <taxon>Thermodesulfovibrio</taxon>
    </lineage>
</organism>
<feature type="active site" description="Proton donor" evidence="3">
    <location>
        <position position="98"/>
    </location>
</feature>
<evidence type="ECO:0000256" key="4">
    <source>
        <dbReference type="PIRSR" id="PIRSR005384-2"/>
    </source>
</evidence>
<dbReference type="OrthoDB" id="1778624at2"/>
<dbReference type="KEGG" id="tye:THEYE_A1386"/>
<keyword evidence="2 5" id="KW-0413">Isomerase</keyword>
<dbReference type="GO" id="GO:0009052">
    <property type="term" value="P:pentose-phosphate shunt, non-oxidative branch"/>
    <property type="evidence" value="ECO:0000318"/>
    <property type="project" value="GO_Central"/>
</dbReference>
<keyword evidence="6" id="KW-1185">Reference proteome</keyword>
<dbReference type="EC" id="5.3.1.6" evidence="5"/>
<dbReference type="HOGENOM" id="CLU_091396_4_1_0"/>
<protein>
    <submittedName>
        <fullName evidence="5">Ribose 5-phosphate isomerase B</fullName>
        <ecNumber evidence="5">5.3.1.6</ecNumber>
    </submittedName>
</protein>
<comment type="similarity">
    <text evidence="1">Belongs to the LacAB/RpiB family.</text>
</comment>
<dbReference type="STRING" id="289376.THEYE_A1386"/>
<dbReference type="GO" id="GO:0004751">
    <property type="term" value="F:ribose-5-phosphate isomerase activity"/>
    <property type="evidence" value="ECO:0000318"/>
    <property type="project" value="GO_Central"/>
</dbReference>
<dbReference type="PANTHER" id="PTHR30345">
    <property type="entry name" value="RIBOSE-5-PHOSPHATE ISOMERASE B"/>
    <property type="match status" value="1"/>
</dbReference>
<dbReference type="RefSeq" id="WP_012546357.1">
    <property type="nucleotide sequence ID" value="NC_011296.1"/>
</dbReference>
<evidence type="ECO:0000256" key="2">
    <source>
        <dbReference type="ARBA" id="ARBA00023235"/>
    </source>
</evidence>
<dbReference type="AlphaFoldDB" id="B5YFY9"/>
<dbReference type="eggNOG" id="COG0698">
    <property type="taxonomic scope" value="Bacteria"/>
</dbReference>
<feature type="binding site" evidence="4">
    <location>
        <position position="109"/>
    </location>
    <ligand>
        <name>D-ribulose 5-phosphate</name>
        <dbReference type="ChEBI" id="CHEBI:58121"/>
    </ligand>
</feature>
<gene>
    <name evidence="5" type="primary">rpiB</name>
    <name evidence="5" type="ordered locus">THEYE_A1386</name>
</gene>
<proteinExistence type="inferred from homology"/>
<feature type="active site" description="Proton acceptor" evidence="3">
    <location>
        <position position="65"/>
    </location>
</feature>
<dbReference type="GO" id="GO:0019316">
    <property type="term" value="P:D-allose catabolic process"/>
    <property type="evidence" value="ECO:0000318"/>
    <property type="project" value="GO_Central"/>
</dbReference>
<feature type="binding site" evidence="4">
    <location>
        <begin position="66"/>
        <end position="70"/>
    </location>
    <ligand>
        <name>D-ribulose 5-phosphate</name>
        <dbReference type="ChEBI" id="CHEBI:58121"/>
    </ligand>
</feature>
<dbReference type="Gene3D" id="3.40.1400.10">
    <property type="entry name" value="Sugar-phosphate isomerase, RpiB/LacA/LacB"/>
    <property type="match status" value="1"/>
</dbReference>
<feature type="binding site" evidence="4">
    <location>
        <position position="132"/>
    </location>
    <ligand>
        <name>D-ribulose 5-phosphate</name>
        <dbReference type="ChEBI" id="CHEBI:58121"/>
    </ligand>
</feature>
<feature type="binding site" evidence="4">
    <location>
        <position position="136"/>
    </location>
    <ligand>
        <name>D-ribulose 5-phosphate</name>
        <dbReference type="ChEBI" id="CHEBI:58121"/>
    </ligand>
</feature>
<evidence type="ECO:0000256" key="1">
    <source>
        <dbReference type="ARBA" id="ARBA00008754"/>
    </source>
</evidence>
<name>B5YFY9_THEYD</name>
<dbReference type="FunCoup" id="B5YFY9">
    <property type="interactions" value="173"/>
</dbReference>
<dbReference type="PIRSF" id="PIRSF005384">
    <property type="entry name" value="RpiB_LacA_B"/>
    <property type="match status" value="1"/>
</dbReference>
<sequence>MKIAIGADHAGFELKELISQIVEDAGYEVIDMGTGSSCSVDYPDYAEAVAQAVSDEKAERGILICGTGIGMSIVANKFKNVRAALCNDLFTAKMSRLHNDANILCMGARVIGKGLAIEIVKTWLSTPFEAERHLKRVEKINIIERKVINK</sequence>
<dbReference type="EMBL" id="CP001147">
    <property type="protein sequence ID" value="ACI21647.1"/>
    <property type="molecule type" value="Genomic_DNA"/>
</dbReference>
<reference evidence="6" key="1">
    <citation type="submission" date="2008-08" db="EMBL/GenBank/DDBJ databases">
        <title>The complete genome sequence of Thermodesulfovibrio yellowstonii strain ATCC 51303 / DSM 11347 / YP87.</title>
        <authorList>
            <person name="Dodson R.J."/>
            <person name="Durkin A.S."/>
            <person name="Wu M."/>
            <person name="Eisen J."/>
            <person name="Sutton G."/>
        </authorList>
    </citation>
    <scope>NUCLEOTIDE SEQUENCE [LARGE SCALE GENOMIC DNA]</scope>
    <source>
        <strain evidence="6">ATCC 51303 / DSM 11347 / YP87</strain>
    </source>
</reference>
<dbReference type="NCBIfam" id="TIGR01120">
    <property type="entry name" value="rpiB"/>
    <property type="match status" value="1"/>
</dbReference>
<evidence type="ECO:0000313" key="5">
    <source>
        <dbReference type="EMBL" id="ACI21647.1"/>
    </source>
</evidence>